<feature type="region of interest" description="Disordered" evidence="1">
    <location>
        <begin position="114"/>
        <end position="202"/>
    </location>
</feature>
<organism evidence="2 3">
    <name type="scientific">Triangularia setosa</name>
    <dbReference type="NCBI Taxonomy" id="2587417"/>
    <lineage>
        <taxon>Eukaryota</taxon>
        <taxon>Fungi</taxon>
        <taxon>Dikarya</taxon>
        <taxon>Ascomycota</taxon>
        <taxon>Pezizomycotina</taxon>
        <taxon>Sordariomycetes</taxon>
        <taxon>Sordariomycetidae</taxon>
        <taxon>Sordariales</taxon>
        <taxon>Podosporaceae</taxon>
        <taxon>Triangularia</taxon>
    </lineage>
</organism>
<feature type="non-terminal residue" evidence="2">
    <location>
        <position position="1"/>
    </location>
</feature>
<evidence type="ECO:0000313" key="3">
    <source>
        <dbReference type="Proteomes" id="UP001302321"/>
    </source>
</evidence>
<reference evidence="2" key="1">
    <citation type="journal article" date="2023" name="Mol. Phylogenet. Evol.">
        <title>Genome-scale phylogeny and comparative genomics of the fungal order Sordariales.</title>
        <authorList>
            <person name="Hensen N."/>
            <person name="Bonometti L."/>
            <person name="Westerberg I."/>
            <person name="Brannstrom I.O."/>
            <person name="Guillou S."/>
            <person name="Cros-Aarteil S."/>
            <person name="Calhoun S."/>
            <person name="Haridas S."/>
            <person name="Kuo A."/>
            <person name="Mondo S."/>
            <person name="Pangilinan J."/>
            <person name="Riley R."/>
            <person name="LaButti K."/>
            <person name="Andreopoulos B."/>
            <person name="Lipzen A."/>
            <person name="Chen C."/>
            <person name="Yan M."/>
            <person name="Daum C."/>
            <person name="Ng V."/>
            <person name="Clum A."/>
            <person name="Steindorff A."/>
            <person name="Ohm R.A."/>
            <person name="Martin F."/>
            <person name="Silar P."/>
            <person name="Natvig D.O."/>
            <person name="Lalanne C."/>
            <person name="Gautier V."/>
            <person name="Ament-Velasquez S.L."/>
            <person name="Kruys A."/>
            <person name="Hutchinson M.I."/>
            <person name="Powell A.J."/>
            <person name="Barry K."/>
            <person name="Miller A.N."/>
            <person name="Grigoriev I.V."/>
            <person name="Debuchy R."/>
            <person name="Gladieux P."/>
            <person name="Hiltunen Thoren M."/>
            <person name="Johannesson H."/>
        </authorList>
    </citation>
    <scope>NUCLEOTIDE SEQUENCE</scope>
    <source>
        <strain evidence="2">CBS 892.96</strain>
    </source>
</reference>
<dbReference type="InterPro" id="IPR011009">
    <property type="entry name" value="Kinase-like_dom_sf"/>
</dbReference>
<feature type="region of interest" description="Disordered" evidence="1">
    <location>
        <begin position="413"/>
        <end position="454"/>
    </location>
</feature>
<comment type="caution">
    <text evidence="2">The sequence shown here is derived from an EMBL/GenBank/DDBJ whole genome shotgun (WGS) entry which is preliminary data.</text>
</comment>
<accession>A0AAN6VZG2</accession>
<feature type="compositionally biased region" description="Basic and acidic residues" evidence="1">
    <location>
        <begin position="158"/>
        <end position="173"/>
    </location>
</feature>
<dbReference type="Proteomes" id="UP001302321">
    <property type="component" value="Unassembled WGS sequence"/>
</dbReference>
<dbReference type="AlphaFoldDB" id="A0AAN6VZG2"/>
<evidence type="ECO:0000313" key="2">
    <source>
        <dbReference type="EMBL" id="KAK4172145.1"/>
    </source>
</evidence>
<sequence length="454" mass="50829">TQVFDYMITYGVSYGYVAAGRCLLLLYVDRDDWQTLYCHPCLPADDVGEPTNDWTDRLSHTAVAQLVSFCLSSFQSEALEGQSLEAALSVAKATLKRWPEPYADVAHLGLEPAELSSAPSSQDTDISEFASKAKPTGRNVALRSRSSCKPAAVLPQGNEHDEHDEEDHSERGASRSRLAANMRKRGPSSGGEDEDVAMADPEPTRQYCTQACLLGLKRGKDLDENCPNVSLHRFDGSSRHPVNAHRFTDMVEQQLLLSPYQGCRMVDFWGKKGAMGWLFKLELLPYGYTFVGKGTLEGRLRRLKHEGRVYARLDHLQGDVVPVHLGLVRLDRGYILPGFEFVVHMMLMSWAGETPSASMDDAGTLKRESLTAIWREGVDHGDDNRANYLWNAERCRMMIIDFDRARLFPPPKPRAVSMLSKPKRKRGGSSEADARQHLVPGALEIDRSRHRIRT</sequence>
<gene>
    <name evidence="2" type="ORF">QBC36DRAFT_197707</name>
</gene>
<name>A0AAN6VZG2_9PEZI</name>
<dbReference type="EMBL" id="MU866460">
    <property type="protein sequence ID" value="KAK4172145.1"/>
    <property type="molecule type" value="Genomic_DNA"/>
</dbReference>
<dbReference type="SUPFAM" id="SSF56112">
    <property type="entry name" value="Protein kinase-like (PK-like)"/>
    <property type="match status" value="1"/>
</dbReference>
<proteinExistence type="predicted"/>
<keyword evidence="3" id="KW-1185">Reference proteome</keyword>
<evidence type="ECO:0000256" key="1">
    <source>
        <dbReference type="SAM" id="MobiDB-lite"/>
    </source>
</evidence>
<protein>
    <submittedName>
        <fullName evidence="2">Uncharacterized protein</fullName>
    </submittedName>
</protein>
<reference evidence="2" key="2">
    <citation type="submission" date="2023-05" db="EMBL/GenBank/DDBJ databases">
        <authorList>
            <consortium name="Lawrence Berkeley National Laboratory"/>
            <person name="Steindorff A."/>
            <person name="Hensen N."/>
            <person name="Bonometti L."/>
            <person name="Westerberg I."/>
            <person name="Brannstrom I.O."/>
            <person name="Guillou S."/>
            <person name="Cros-Aarteil S."/>
            <person name="Calhoun S."/>
            <person name="Haridas S."/>
            <person name="Kuo A."/>
            <person name="Mondo S."/>
            <person name="Pangilinan J."/>
            <person name="Riley R."/>
            <person name="Labutti K."/>
            <person name="Andreopoulos B."/>
            <person name="Lipzen A."/>
            <person name="Chen C."/>
            <person name="Yanf M."/>
            <person name="Daum C."/>
            <person name="Ng V."/>
            <person name="Clum A."/>
            <person name="Ohm R."/>
            <person name="Martin F."/>
            <person name="Silar P."/>
            <person name="Natvig D."/>
            <person name="Lalanne C."/>
            <person name="Gautier V."/>
            <person name="Ament-Velasquez S.L."/>
            <person name="Kruys A."/>
            <person name="Hutchinson M.I."/>
            <person name="Powell A.J."/>
            <person name="Barry K."/>
            <person name="Miller A.N."/>
            <person name="Grigoriev I.V."/>
            <person name="Debuchy R."/>
            <person name="Gladieux P."/>
            <person name="Thoren M.H."/>
            <person name="Johannesson H."/>
        </authorList>
    </citation>
    <scope>NUCLEOTIDE SEQUENCE</scope>
    <source>
        <strain evidence="2">CBS 892.96</strain>
    </source>
</reference>